<protein>
    <submittedName>
        <fullName evidence="3">Heavy metal transporter</fullName>
    </submittedName>
</protein>
<name>A0A2K2FJQ3_9CLOT</name>
<comment type="caution">
    <text evidence="3">The sequence shown here is derived from an EMBL/GenBank/DDBJ whole genome shotgun (WGS) entry which is preliminary data.</text>
</comment>
<dbReference type="FunFam" id="3.30.70.100:FF:000001">
    <property type="entry name" value="ATPase copper transporting beta"/>
    <property type="match status" value="1"/>
</dbReference>
<keyword evidence="4" id="KW-1185">Reference proteome</keyword>
<dbReference type="InterPro" id="IPR036163">
    <property type="entry name" value="HMA_dom_sf"/>
</dbReference>
<dbReference type="SUPFAM" id="SSF55008">
    <property type="entry name" value="HMA, heavy metal-associated domain"/>
    <property type="match status" value="1"/>
</dbReference>
<evidence type="ECO:0000313" key="3">
    <source>
        <dbReference type="EMBL" id="PNT99014.1"/>
    </source>
</evidence>
<dbReference type="KEGG" id="cthd:CDO33_19600"/>
<dbReference type="Proteomes" id="UP000236151">
    <property type="component" value="Unassembled WGS sequence"/>
</dbReference>
<gene>
    <name evidence="3" type="ORF">CDQ84_09735</name>
</gene>
<keyword evidence="1" id="KW-0479">Metal-binding</keyword>
<dbReference type="InterPro" id="IPR017969">
    <property type="entry name" value="Heavy-metal-associated_CS"/>
</dbReference>
<evidence type="ECO:0000256" key="1">
    <source>
        <dbReference type="ARBA" id="ARBA00022723"/>
    </source>
</evidence>
<proteinExistence type="predicted"/>
<dbReference type="InterPro" id="IPR006121">
    <property type="entry name" value="HMA_dom"/>
</dbReference>
<dbReference type="AlphaFoldDB" id="A0A2K2FJQ3"/>
<reference evidence="3 4" key="1">
    <citation type="submission" date="2017-06" db="EMBL/GenBank/DDBJ databases">
        <title>Investigating the central metabolism of Clostridium thermosuccinogenes.</title>
        <authorList>
            <person name="Koendjbiharie J.G."/>
            <person name="van Kranenburg R."/>
        </authorList>
    </citation>
    <scope>NUCLEOTIDE SEQUENCE [LARGE SCALE GENOMIC DNA]</scope>
    <source>
        <strain evidence="3 4">DSM 5806</strain>
    </source>
</reference>
<sequence>METTSFNVPSISCSACAEKIQEGLKEMKGVGNVSVDLKTKMVNVDYNPADVKPQDIIGKVSSLGYEVSQ</sequence>
<evidence type="ECO:0000259" key="2">
    <source>
        <dbReference type="PROSITE" id="PS50846"/>
    </source>
</evidence>
<dbReference type="CDD" id="cd00371">
    <property type="entry name" value="HMA"/>
    <property type="match status" value="1"/>
</dbReference>
<dbReference type="GO" id="GO:0046872">
    <property type="term" value="F:metal ion binding"/>
    <property type="evidence" value="ECO:0007669"/>
    <property type="project" value="UniProtKB-KW"/>
</dbReference>
<dbReference type="OrthoDB" id="9801832at2"/>
<accession>A0A2K2FJQ3</accession>
<dbReference type="RefSeq" id="WP_103081548.1">
    <property type="nucleotide sequence ID" value="NZ_CP021850.1"/>
</dbReference>
<organism evidence="3 4">
    <name type="scientific">Clostridium thermosuccinogenes</name>
    <dbReference type="NCBI Taxonomy" id="84032"/>
    <lineage>
        <taxon>Bacteria</taxon>
        <taxon>Bacillati</taxon>
        <taxon>Bacillota</taxon>
        <taxon>Clostridia</taxon>
        <taxon>Eubacteriales</taxon>
        <taxon>Clostridiaceae</taxon>
        <taxon>Clostridium</taxon>
    </lineage>
</organism>
<dbReference type="Gene3D" id="3.30.70.100">
    <property type="match status" value="1"/>
</dbReference>
<evidence type="ECO:0000313" key="4">
    <source>
        <dbReference type="Proteomes" id="UP000236151"/>
    </source>
</evidence>
<dbReference type="EMBL" id="NIOJ01000022">
    <property type="protein sequence ID" value="PNT99014.1"/>
    <property type="molecule type" value="Genomic_DNA"/>
</dbReference>
<dbReference type="Pfam" id="PF00403">
    <property type="entry name" value="HMA"/>
    <property type="match status" value="1"/>
</dbReference>
<dbReference type="PROSITE" id="PS50846">
    <property type="entry name" value="HMA_2"/>
    <property type="match status" value="1"/>
</dbReference>
<feature type="domain" description="HMA" evidence="2">
    <location>
        <begin position="2"/>
        <end position="68"/>
    </location>
</feature>
<dbReference type="PROSITE" id="PS01047">
    <property type="entry name" value="HMA_1"/>
    <property type="match status" value="1"/>
</dbReference>